<dbReference type="AlphaFoldDB" id="A0A2A2H1R9"/>
<dbReference type="SUPFAM" id="SSF53335">
    <property type="entry name" value="S-adenosyl-L-methionine-dependent methyltransferases"/>
    <property type="match status" value="1"/>
</dbReference>
<evidence type="ECO:0000313" key="2">
    <source>
        <dbReference type="EMBL" id="PAV03264.1"/>
    </source>
</evidence>
<evidence type="ECO:0000259" key="1">
    <source>
        <dbReference type="Pfam" id="PF13847"/>
    </source>
</evidence>
<dbReference type="OrthoDB" id="57427at2157"/>
<name>A0A2A2H1R9_METBR</name>
<reference evidence="2 3" key="1">
    <citation type="journal article" date="2017" name="BMC Genomics">
        <title>Genomic analysis of methanogenic archaea reveals a shift towards energy conservation.</title>
        <authorList>
            <person name="Gilmore S.P."/>
            <person name="Henske J.K."/>
            <person name="Sexton J.A."/>
            <person name="Solomon K.V."/>
            <person name="Seppala S."/>
            <person name="Yoo J.I."/>
            <person name="Huyett L.M."/>
            <person name="Pressman A."/>
            <person name="Cogan J.Z."/>
            <person name="Kivenson V."/>
            <person name="Peng X."/>
            <person name="Tan Y."/>
            <person name="Valentine D.L."/>
            <person name="O'Malley M.A."/>
        </authorList>
    </citation>
    <scope>NUCLEOTIDE SEQUENCE [LARGE SCALE GENOMIC DNA]</scope>
    <source>
        <strain evidence="2 3">M.o.H.</strain>
    </source>
</reference>
<dbReference type="RefSeq" id="WP_176720343.1">
    <property type="nucleotide sequence ID" value="NZ_LMVM01000039.1"/>
</dbReference>
<feature type="domain" description="Methyltransferase" evidence="1">
    <location>
        <begin position="63"/>
        <end position="166"/>
    </location>
</feature>
<protein>
    <recommendedName>
        <fullName evidence="1">Methyltransferase domain-containing protein</fullName>
    </recommendedName>
</protein>
<dbReference type="PANTHER" id="PTHR43667">
    <property type="entry name" value="CYCLOPROPANE-FATTY-ACYL-PHOSPHOLIPID SYNTHASE"/>
    <property type="match status" value="1"/>
</dbReference>
<dbReference type="PANTHER" id="PTHR43667:SF2">
    <property type="entry name" value="FATTY ACID C-METHYL TRANSFERASE"/>
    <property type="match status" value="1"/>
</dbReference>
<dbReference type="Pfam" id="PF13847">
    <property type="entry name" value="Methyltransf_31"/>
    <property type="match status" value="1"/>
</dbReference>
<proteinExistence type="predicted"/>
<dbReference type="Proteomes" id="UP000217784">
    <property type="component" value="Unassembled WGS sequence"/>
</dbReference>
<dbReference type="InterPro" id="IPR050723">
    <property type="entry name" value="CFA/CMAS"/>
</dbReference>
<keyword evidence="3" id="KW-1185">Reference proteome</keyword>
<comment type="caution">
    <text evidence="2">The sequence shown here is derived from an EMBL/GenBank/DDBJ whole genome shotgun (WGS) entry which is preliminary data.</text>
</comment>
<evidence type="ECO:0000313" key="3">
    <source>
        <dbReference type="Proteomes" id="UP000217784"/>
    </source>
</evidence>
<sequence length="277" mass="32384">MIKIDPTTEKIVKCDWNELWNAALGKLPKKNSRSWDNVAPKFKKNKGKNDYSRRLLEKIKLEPEDTLLDIGCGSGNITLSLARKAKKVTALDISKKMLHLLEEDASENGLNNITPLNRRLEDVLLNKDIEPHDVVVASRSLNGVYNIKQILEEINGIAKKYVYITLWGANNVKFQNEISKIIGREFHQHPTYIYAYNMLYELGIYANIEILKYDNSSYYSSIDEAIETFRWKMVNLNQTEEDILREYLSEKMVKIRDSKFKFPHNKPDWALIWWKKE</sequence>
<gene>
    <name evidence="2" type="ORF">ASJ80_04485</name>
</gene>
<dbReference type="CDD" id="cd02440">
    <property type="entry name" value="AdoMet_MTases"/>
    <property type="match status" value="1"/>
</dbReference>
<dbReference type="InterPro" id="IPR029063">
    <property type="entry name" value="SAM-dependent_MTases_sf"/>
</dbReference>
<dbReference type="InterPro" id="IPR025714">
    <property type="entry name" value="Methyltranfer_dom"/>
</dbReference>
<organism evidence="2 3">
    <name type="scientific">Methanobacterium bryantii</name>
    <dbReference type="NCBI Taxonomy" id="2161"/>
    <lineage>
        <taxon>Archaea</taxon>
        <taxon>Methanobacteriati</taxon>
        <taxon>Methanobacteriota</taxon>
        <taxon>Methanomada group</taxon>
        <taxon>Methanobacteria</taxon>
        <taxon>Methanobacteriales</taxon>
        <taxon>Methanobacteriaceae</taxon>
        <taxon>Methanobacterium</taxon>
    </lineage>
</organism>
<dbReference type="Gene3D" id="3.40.50.150">
    <property type="entry name" value="Vaccinia Virus protein VP39"/>
    <property type="match status" value="1"/>
</dbReference>
<accession>A0A2A2H1R9</accession>
<dbReference type="EMBL" id="LMVM01000039">
    <property type="protein sequence ID" value="PAV03264.1"/>
    <property type="molecule type" value="Genomic_DNA"/>
</dbReference>